<dbReference type="GO" id="GO:0003676">
    <property type="term" value="F:nucleic acid binding"/>
    <property type="evidence" value="ECO:0007669"/>
    <property type="project" value="InterPro"/>
</dbReference>
<dbReference type="SUPFAM" id="SSF50630">
    <property type="entry name" value="Acid proteases"/>
    <property type="match status" value="1"/>
</dbReference>
<dbReference type="InterPro" id="IPR001878">
    <property type="entry name" value="Znf_CCHC"/>
</dbReference>
<keyword evidence="6" id="KW-0378">Hydrolase</keyword>
<evidence type="ECO:0000256" key="4">
    <source>
        <dbReference type="ARBA" id="ARBA00022722"/>
    </source>
</evidence>
<evidence type="ECO:0000256" key="3">
    <source>
        <dbReference type="ARBA" id="ARBA00022695"/>
    </source>
</evidence>
<dbReference type="GO" id="GO:0019899">
    <property type="term" value="F:enzyme binding"/>
    <property type="evidence" value="ECO:0007669"/>
    <property type="project" value="UniProtKB-ARBA"/>
</dbReference>
<protein>
    <recommendedName>
        <fullName evidence="1">RNA-directed DNA polymerase</fullName>
        <ecNumber evidence="1">2.7.7.49</ecNumber>
    </recommendedName>
</protein>
<feature type="domain" description="Reverse transcriptase" evidence="11">
    <location>
        <begin position="1341"/>
        <end position="1518"/>
    </location>
</feature>
<dbReference type="Gene3D" id="2.40.70.10">
    <property type="entry name" value="Acid Proteases"/>
    <property type="match status" value="1"/>
</dbReference>
<dbReference type="Gene3D" id="3.10.10.10">
    <property type="entry name" value="HIV Type 1 Reverse Transcriptase, subunit A, domain 1"/>
    <property type="match status" value="1"/>
</dbReference>
<keyword evidence="3" id="KW-0548">Nucleotidyltransferase</keyword>
<evidence type="ECO:0000256" key="6">
    <source>
        <dbReference type="ARBA" id="ARBA00022801"/>
    </source>
</evidence>
<dbReference type="GO" id="GO:0006508">
    <property type="term" value="P:proteolysis"/>
    <property type="evidence" value="ECO:0007669"/>
    <property type="project" value="InterPro"/>
</dbReference>
<keyword evidence="4" id="KW-0540">Nuclease</keyword>
<dbReference type="InterPro" id="IPR000477">
    <property type="entry name" value="RT_dom"/>
</dbReference>
<dbReference type="InterPro" id="IPR021109">
    <property type="entry name" value="Peptidase_aspartic_dom_sf"/>
</dbReference>
<reference evidence="13" key="1">
    <citation type="submission" date="2022-11" db="UniProtKB">
        <authorList>
            <consortium name="WormBaseParasite"/>
        </authorList>
    </citation>
    <scope>IDENTIFICATION</scope>
</reference>
<dbReference type="CDD" id="cd00303">
    <property type="entry name" value="retropepsin_like"/>
    <property type="match status" value="1"/>
</dbReference>
<dbReference type="PANTHER" id="PTHR37984">
    <property type="entry name" value="PROTEIN CBG26694"/>
    <property type="match status" value="1"/>
</dbReference>
<dbReference type="Gene3D" id="1.10.4020.10">
    <property type="entry name" value="DNA breaking-rejoining enzymes"/>
    <property type="match status" value="1"/>
</dbReference>
<evidence type="ECO:0000256" key="1">
    <source>
        <dbReference type="ARBA" id="ARBA00012493"/>
    </source>
</evidence>
<dbReference type="PROSITE" id="PS50175">
    <property type="entry name" value="ASP_PROT_RETROV"/>
    <property type="match status" value="1"/>
</dbReference>
<feature type="compositionally biased region" description="Low complexity" evidence="8">
    <location>
        <begin position="411"/>
        <end position="421"/>
    </location>
</feature>
<evidence type="ECO:0000313" key="12">
    <source>
        <dbReference type="Proteomes" id="UP000887563"/>
    </source>
</evidence>
<dbReference type="SUPFAM" id="SSF56672">
    <property type="entry name" value="DNA/RNA polymerases"/>
    <property type="match status" value="1"/>
</dbReference>
<dbReference type="PROSITE" id="PS50878">
    <property type="entry name" value="RT_POL"/>
    <property type="match status" value="1"/>
</dbReference>
<dbReference type="Proteomes" id="UP000887563">
    <property type="component" value="Unplaced"/>
</dbReference>
<sequence>MSGSDFAPHLFSPEEKKTFETLLTQLRSFEKTVAKSFRQVEGRLDLIEENMKKNKDSLTGTKSSVTKLRNNLNEFKLKFEEKMGKLPQNKELEDFNELEDESINESDSSINETDETIRGNELENEEDNQEISVMDPFLGNGAFVGNFDGNPTVSFTKWVEKFKDILSLMTEPTEMQKLARLRFCLSGQARVAFDNINPAPTTLAEAIAYLRGKYENGNTKVIARQLLSNCRHAPGETVFEFANRLSETVRTALSGENEDTIKRRLLDEFLDRLVPELQFEVKAQRPEDYAKAYEIAQHYELLLSARKVTNNNNISVANLADKVEALSLQNKTDRKETKKCYYCGKPGHFAKDCYSRKSEYNSRNFQPQNFGRSENRYANNSQSRRPDYRNYQENRQNRRENYQRNDRGYNRNRNYENYSSSRSRERENRTRNNNYNHRSPNHRVRFERNRSPRIGTVSPYMLVILAIFCFFGSALSSPMICLKDAPISIWRLPNDPICPRFNIGEAPIPMDLSIYRANTLQYKTPAYVCKCVKTIVSKSRGFFGGYIQEYDSLNLNVPISECRRMRDLNQSRAGELKHKNGTLRGTENNSDMDWKVWPLGIPWDTKETENCYIYETVVFTHHGMEGINTPVGSCPGCLYHSGTCKCEQGSLIWSPEKTHKCSYIFIDRWPGEIASGVWLSESKEFALSFENATKIIDCDKNELILTDQGFAIPAKEFNELVKIKDFFESKTPSKVKREVNEANTGLVYSWQLASQITALSASFTKTVKRIFADSVRQVCNDLQELADQVMTLAAANPTLLARHFLKIEHITARLVTERVLEIRPCYLIDEKQLHFNWKNGLCFDRLPVSFMLHGDLKHGFIDTNTKIIYPHSKEVECESVRYMYLTEEDRTYQFDQMTGDQKEISEEGIRSIARHGKLDIPEMSIAIFRNKILANLTELYSPEHFSETLETAAITHEIARLSNPNSIWTNSNIKKEMIAGNIVSNGLFSFLRGGILTANQLWIFVCCCFVTFQFLIQFVLPSILAGPINYLNIGEAIYNRIKSYRRRNKIMKRSREIENKLESNENELVKNNIPLSKRWPSLNKIGRGDKNRNKQNKIEICVVKNTQCDKNSRIMAKINGIKTLCLLDTGAHVSIISNENAKKIGLKDIFAANFPAVYGIGNKLVPTLGQATVELEVADCKIKTNFVIIKDTVTQNQSYSAIIGRETLNCLPLMLNFGNWELTKIPLENKSIYYGELDQITKSIANIKINRSEKENRFAFSAQIRGIISKIKLTDPQDKQRFTEFILKNDENFAKDDFDLGKCKITAPTILTTTEIPIQSRAFRTPEKYRSELKAQIQKMLETGIIEESNTPWVSNLVLVQKSDGKLRPCVDFRPLNKVTIADPYPLPRMDEVINKVAGKRWYSRLDLASGFWQIPLDRESSYKCGMITEWGLYEMKRLPFGLKNAPSIFQRVMDKILNGIDNVTAYIDDILVHTNDFEAHMKTLEIVLDRMKKNGFKLKGEKCEFLQSKCTYLGLELNKNGYQPAHSNCEVIKQFPEPRDIKEVKRFLGMTSFFRKFIPNFATLANPLNKLTRGRNPTFIWTEIEAKAFNELKDKLKESPCLQPPEK</sequence>
<evidence type="ECO:0000256" key="2">
    <source>
        <dbReference type="ARBA" id="ARBA00022679"/>
    </source>
</evidence>
<dbReference type="PROSITE" id="PS50158">
    <property type="entry name" value="ZF_CCHC"/>
    <property type="match status" value="1"/>
</dbReference>
<feature type="domain" description="CCHC-type" evidence="9">
    <location>
        <begin position="339"/>
        <end position="353"/>
    </location>
</feature>
<feature type="compositionally biased region" description="Basic and acidic residues" evidence="8">
    <location>
        <begin position="384"/>
        <end position="409"/>
    </location>
</feature>
<feature type="region of interest" description="Disordered" evidence="8">
    <location>
        <begin position="363"/>
        <end position="440"/>
    </location>
</feature>
<dbReference type="GO" id="GO:0003964">
    <property type="term" value="F:RNA-directed DNA polymerase activity"/>
    <property type="evidence" value="ECO:0007669"/>
    <property type="project" value="UniProtKB-EC"/>
</dbReference>
<feature type="domain" description="Peptidase A2" evidence="10">
    <location>
        <begin position="1123"/>
        <end position="1207"/>
    </location>
</feature>
<dbReference type="InterPro" id="IPR043128">
    <property type="entry name" value="Rev_trsase/Diguanyl_cyclase"/>
</dbReference>
<dbReference type="CDD" id="cd01647">
    <property type="entry name" value="RT_LTR"/>
    <property type="match status" value="1"/>
</dbReference>
<dbReference type="Pfam" id="PF13650">
    <property type="entry name" value="Asp_protease_2"/>
    <property type="match status" value="1"/>
</dbReference>
<dbReference type="GO" id="GO:0004190">
    <property type="term" value="F:aspartic-type endopeptidase activity"/>
    <property type="evidence" value="ECO:0007669"/>
    <property type="project" value="InterPro"/>
</dbReference>
<dbReference type="InterPro" id="IPR038269">
    <property type="entry name" value="SCAN_sf"/>
</dbReference>
<accession>A0A914KHX1</accession>
<evidence type="ECO:0000259" key="10">
    <source>
        <dbReference type="PROSITE" id="PS50175"/>
    </source>
</evidence>
<evidence type="ECO:0000259" key="11">
    <source>
        <dbReference type="PROSITE" id="PS50878"/>
    </source>
</evidence>
<dbReference type="Gene3D" id="3.30.70.270">
    <property type="match status" value="2"/>
</dbReference>
<keyword evidence="12" id="KW-1185">Reference proteome</keyword>
<dbReference type="InterPro" id="IPR043502">
    <property type="entry name" value="DNA/RNA_pol_sf"/>
</dbReference>
<evidence type="ECO:0000256" key="5">
    <source>
        <dbReference type="ARBA" id="ARBA00022759"/>
    </source>
</evidence>
<feature type="compositionally biased region" description="Polar residues" evidence="8">
    <location>
        <begin position="363"/>
        <end position="383"/>
    </location>
</feature>
<dbReference type="GO" id="GO:0004519">
    <property type="term" value="F:endonuclease activity"/>
    <property type="evidence" value="ECO:0007669"/>
    <property type="project" value="UniProtKB-KW"/>
</dbReference>
<organism evidence="12 13">
    <name type="scientific">Meloidogyne incognita</name>
    <name type="common">Southern root-knot nematode worm</name>
    <name type="synonym">Oxyuris incognita</name>
    <dbReference type="NCBI Taxonomy" id="6306"/>
    <lineage>
        <taxon>Eukaryota</taxon>
        <taxon>Metazoa</taxon>
        <taxon>Ecdysozoa</taxon>
        <taxon>Nematoda</taxon>
        <taxon>Chromadorea</taxon>
        <taxon>Rhabditida</taxon>
        <taxon>Tylenchina</taxon>
        <taxon>Tylenchomorpha</taxon>
        <taxon>Tylenchoidea</taxon>
        <taxon>Meloidogynidae</taxon>
        <taxon>Meloidogyninae</taxon>
        <taxon>Meloidogyne</taxon>
        <taxon>Meloidogyne incognita group</taxon>
    </lineage>
</organism>
<evidence type="ECO:0000256" key="7">
    <source>
        <dbReference type="PROSITE-ProRule" id="PRU00047"/>
    </source>
</evidence>
<keyword evidence="7" id="KW-0479">Metal-binding</keyword>
<name>A0A914KHX1_MELIC</name>
<dbReference type="PANTHER" id="PTHR37984:SF5">
    <property type="entry name" value="PROTEIN NYNRIN-LIKE"/>
    <property type="match status" value="1"/>
</dbReference>
<keyword evidence="7" id="KW-0863">Zinc-finger</keyword>
<dbReference type="WBParaSite" id="Minc3s00013g00858">
    <property type="protein sequence ID" value="Minc3s00013g00858"/>
    <property type="gene ID" value="Minc3s00013g00858"/>
</dbReference>
<evidence type="ECO:0000256" key="8">
    <source>
        <dbReference type="SAM" id="MobiDB-lite"/>
    </source>
</evidence>
<dbReference type="SUPFAM" id="SSF57756">
    <property type="entry name" value="Retrovirus zinc finger-like domains"/>
    <property type="match status" value="1"/>
</dbReference>
<evidence type="ECO:0000313" key="13">
    <source>
        <dbReference type="WBParaSite" id="Minc3s00013g00858"/>
    </source>
</evidence>
<dbReference type="InterPro" id="IPR050951">
    <property type="entry name" value="Retrovirus_Pol_polyprotein"/>
</dbReference>
<keyword evidence="7" id="KW-0862">Zinc</keyword>
<keyword evidence="2" id="KW-0808">Transferase</keyword>
<evidence type="ECO:0000259" key="9">
    <source>
        <dbReference type="PROSITE" id="PS50158"/>
    </source>
</evidence>
<dbReference type="Pfam" id="PF00078">
    <property type="entry name" value="RVT_1"/>
    <property type="match status" value="1"/>
</dbReference>
<dbReference type="EC" id="2.7.7.49" evidence="1"/>
<dbReference type="Pfam" id="PF00098">
    <property type="entry name" value="zf-CCHC"/>
    <property type="match status" value="1"/>
</dbReference>
<keyword evidence="5" id="KW-0255">Endonuclease</keyword>
<dbReference type="GO" id="GO:0008270">
    <property type="term" value="F:zinc ion binding"/>
    <property type="evidence" value="ECO:0007669"/>
    <property type="project" value="UniProtKB-KW"/>
</dbReference>
<dbReference type="FunFam" id="3.30.70.270:FF:000020">
    <property type="entry name" value="Transposon Tf2-6 polyprotein-like Protein"/>
    <property type="match status" value="1"/>
</dbReference>
<dbReference type="InterPro" id="IPR036875">
    <property type="entry name" value="Znf_CCHC_sf"/>
</dbReference>
<dbReference type="SMART" id="SM00343">
    <property type="entry name" value="ZnF_C2HC"/>
    <property type="match status" value="1"/>
</dbReference>
<dbReference type="Gene3D" id="4.10.60.10">
    <property type="entry name" value="Zinc finger, CCHC-type"/>
    <property type="match status" value="1"/>
</dbReference>
<proteinExistence type="predicted"/>
<dbReference type="InterPro" id="IPR001995">
    <property type="entry name" value="Peptidase_A2_cat"/>
</dbReference>